<dbReference type="EMBL" id="FORU01000014">
    <property type="protein sequence ID" value="SFJ72329.1"/>
    <property type="molecule type" value="Genomic_DNA"/>
</dbReference>
<dbReference type="AlphaFoldDB" id="A0A1I3TPR0"/>
<gene>
    <name evidence="1" type="ORF">SAMN04487893_11450</name>
</gene>
<name>A0A1I3TPR0_9FLAO</name>
<dbReference type="STRING" id="1150112.SAMN04487893_11450"/>
<dbReference type="Proteomes" id="UP000243887">
    <property type="component" value="Unassembled WGS sequence"/>
</dbReference>
<organism evidence="1 2">
    <name type="scientific">Myroides guanonis</name>
    <dbReference type="NCBI Taxonomy" id="1150112"/>
    <lineage>
        <taxon>Bacteria</taxon>
        <taxon>Pseudomonadati</taxon>
        <taxon>Bacteroidota</taxon>
        <taxon>Flavobacteriia</taxon>
        <taxon>Flavobacteriales</taxon>
        <taxon>Flavobacteriaceae</taxon>
        <taxon>Myroides</taxon>
    </lineage>
</organism>
<reference evidence="2" key="1">
    <citation type="submission" date="2016-10" db="EMBL/GenBank/DDBJ databases">
        <authorList>
            <person name="Varghese N."/>
            <person name="Submissions S."/>
        </authorList>
    </citation>
    <scope>NUCLEOTIDE SEQUENCE [LARGE SCALE GENOMIC DNA]</scope>
    <source>
        <strain evidence="2">DSM 26542</strain>
    </source>
</reference>
<evidence type="ECO:0008006" key="3">
    <source>
        <dbReference type="Google" id="ProtNLM"/>
    </source>
</evidence>
<dbReference type="RefSeq" id="WP_090680299.1">
    <property type="nucleotide sequence ID" value="NZ_FORU01000014.1"/>
</dbReference>
<evidence type="ECO:0000313" key="1">
    <source>
        <dbReference type="EMBL" id="SFJ72329.1"/>
    </source>
</evidence>
<sequence length="114" mass="13721">MRVCLECSEKLIGREDKKFCNDACRNAYNNKINKDSSNLMRNTNNQLRKNYRILSKYNKENKTKISKQILQQKGFDFQLMTSLYKTKNGNEYFFIYNQGYMFLEEDICLLVKRE</sequence>
<protein>
    <recommendedName>
        <fullName evidence="3">DUF2116 family Zn-ribbon domain-containing protein</fullName>
    </recommendedName>
</protein>
<proteinExistence type="predicted"/>
<evidence type="ECO:0000313" key="2">
    <source>
        <dbReference type="Proteomes" id="UP000243887"/>
    </source>
</evidence>
<dbReference type="OrthoDB" id="5187906at2"/>
<accession>A0A1I3TPR0</accession>
<keyword evidence="2" id="KW-1185">Reference proteome</keyword>